<gene>
    <name evidence="7" type="ORF">TIFTF001_019873</name>
</gene>
<evidence type="ECO:0000256" key="2">
    <source>
        <dbReference type="ARBA" id="ARBA00007568"/>
    </source>
</evidence>
<name>A0AA88AEC0_FICCA</name>
<reference evidence="7" key="1">
    <citation type="submission" date="2023-07" db="EMBL/GenBank/DDBJ databases">
        <title>draft genome sequence of fig (Ficus carica).</title>
        <authorList>
            <person name="Takahashi T."/>
            <person name="Nishimura K."/>
        </authorList>
    </citation>
    <scope>NUCLEOTIDE SEQUENCE</scope>
</reference>
<feature type="domain" description="Glutaredoxin" evidence="6">
    <location>
        <begin position="42"/>
        <end position="88"/>
    </location>
</feature>
<evidence type="ECO:0000256" key="5">
    <source>
        <dbReference type="SAM" id="MobiDB-lite"/>
    </source>
</evidence>
<protein>
    <recommendedName>
        <fullName evidence="6">Glutaredoxin domain-containing protein</fullName>
    </recommendedName>
</protein>
<dbReference type="Pfam" id="PF00462">
    <property type="entry name" value="Glutaredoxin"/>
    <property type="match status" value="1"/>
</dbReference>
<comment type="similarity">
    <text evidence="2">Belongs to the glutaredoxin family. CC-type subfamily.</text>
</comment>
<organism evidence="7 8">
    <name type="scientific">Ficus carica</name>
    <name type="common">Common fig</name>
    <dbReference type="NCBI Taxonomy" id="3494"/>
    <lineage>
        <taxon>Eukaryota</taxon>
        <taxon>Viridiplantae</taxon>
        <taxon>Streptophyta</taxon>
        <taxon>Embryophyta</taxon>
        <taxon>Tracheophyta</taxon>
        <taxon>Spermatophyta</taxon>
        <taxon>Magnoliopsida</taxon>
        <taxon>eudicotyledons</taxon>
        <taxon>Gunneridae</taxon>
        <taxon>Pentapetalae</taxon>
        <taxon>rosids</taxon>
        <taxon>fabids</taxon>
        <taxon>Rosales</taxon>
        <taxon>Moraceae</taxon>
        <taxon>Ficeae</taxon>
        <taxon>Ficus</taxon>
    </lineage>
</organism>
<evidence type="ECO:0000256" key="3">
    <source>
        <dbReference type="ARBA" id="ARBA00022490"/>
    </source>
</evidence>
<dbReference type="Proteomes" id="UP001187192">
    <property type="component" value="Unassembled WGS sequence"/>
</dbReference>
<keyword evidence="3" id="KW-0963">Cytoplasm</keyword>
<evidence type="ECO:0000256" key="4">
    <source>
        <dbReference type="ARBA" id="ARBA00023284"/>
    </source>
</evidence>
<sequence length="157" mass="16588">MQHAIPYQTWVPGRPAGEPRPPASDFVAGAGAVRATVSENAVVVFGRPGCCMCHVLKRLLLGHGVNPPVFEVDEDGEAAVAEELSKISCNNNNNSTTDKNGGVVDGEKTGGEVRERKVQFPVVFVGGKVFGGLERVMATHISGELVPILKEAGALWL</sequence>
<dbReference type="InterPro" id="IPR011905">
    <property type="entry name" value="GlrX-like_pln_2"/>
</dbReference>
<dbReference type="AlphaFoldDB" id="A0AA88AEC0"/>
<evidence type="ECO:0000259" key="6">
    <source>
        <dbReference type="Pfam" id="PF00462"/>
    </source>
</evidence>
<evidence type="ECO:0000256" key="1">
    <source>
        <dbReference type="ARBA" id="ARBA00004496"/>
    </source>
</evidence>
<dbReference type="SUPFAM" id="SSF52833">
    <property type="entry name" value="Thioredoxin-like"/>
    <property type="match status" value="1"/>
</dbReference>
<feature type="region of interest" description="Disordered" evidence="5">
    <location>
        <begin position="90"/>
        <end position="109"/>
    </location>
</feature>
<dbReference type="EMBL" id="BTGU01000035">
    <property type="protein sequence ID" value="GMN50720.1"/>
    <property type="molecule type" value="Genomic_DNA"/>
</dbReference>
<evidence type="ECO:0000313" key="7">
    <source>
        <dbReference type="EMBL" id="GMN50720.1"/>
    </source>
</evidence>
<proteinExistence type="inferred from homology"/>
<dbReference type="PANTHER" id="PTHR10168">
    <property type="entry name" value="GLUTAREDOXIN"/>
    <property type="match status" value="1"/>
</dbReference>
<feature type="region of interest" description="Disordered" evidence="5">
    <location>
        <begin position="1"/>
        <end position="21"/>
    </location>
</feature>
<evidence type="ECO:0000313" key="8">
    <source>
        <dbReference type="Proteomes" id="UP001187192"/>
    </source>
</evidence>
<dbReference type="GO" id="GO:0005737">
    <property type="term" value="C:cytoplasm"/>
    <property type="evidence" value="ECO:0007669"/>
    <property type="project" value="UniProtKB-SubCell"/>
</dbReference>
<dbReference type="InterPro" id="IPR002109">
    <property type="entry name" value="Glutaredoxin"/>
</dbReference>
<comment type="caution">
    <text evidence="7">The sequence shown here is derived from an EMBL/GenBank/DDBJ whole genome shotgun (WGS) entry which is preliminary data.</text>
</comment>
<comment type="subcellular location">
    <subcellularLocation>
        <location evidence="1">Cytoplasm</location>
    </subcellularLocation>
</comment>
<accession>A0AA88AEC0</accession>
<dbReference type="PROSITE" id="PS51354">
    <property type="entry name" value="GLUTAREDOXIN_2"/>
    <property type="match status" value="1"/>
</dbReference>
<dbReference type="InterPro" id="IPR036249">
    <property type="entry name" value="Thioredoxin-like_sf"/>
</dbReference>
<dbReference type="Gene3D" id="3.40.30.10">
    <property type="entry name" value="Glutaredoxin"/>
    <property type="match status" value="1"/>
</dbReference>
<keyword evidence="8" id="KW-1185">Reference proteome</keyword>
<keyword evidence="4" id="KW-0676">Redox-active center</keyword>